<dbReference type="PANTHER" id="PTHR42643:SF38">
    <property type="entry name" value="IONOTROPIC RECEPTOR 100A"/>
    <property type="match status" value="1"/>
</dbReference>
<accession>A0AAV2PD47</accession>
<feature type="signal peptide" evidence="9">
    <location>
        <begin position="1"/>
        <end position="23"/>
    </location>
</feature>
<dbReference type="InterPro" id="IPR052192">
    <property type="entry name" value="Insect_Ionotropic_Sensory_Rcpt"/>
</dbReference>
<dbReference type="SUPFAM" id="SSF53850">
    <property type="entry name" value="Periplasmic binding protein-like II"/>
    <property type="match status" value="1"/>
</dbReference>
<dbReference type="EMBL" id="OZ034832">
    <property type="protein sequence ID" value="CAL1689726.1"/>
    <property type="molecule type" value="Genomic_DNA"/>
</dbReference>
<evidence type="ECO:0000313" key="10">
    <source>
        <dbReference type="EMBL" id="CAL1689726.1"/>
    </source>
</evidence>
<reference evidence="10" key="1">
    <citation type="submission" date="2024-04" db="EMBL/GenBank/DDBJ databases">
        <authorList>
            <consortium name="Molecular Ecology Group"/>
        </authorList>
    </citation>
    <scope>NUCLEOTIDE SEQUENCE</scope>
</reference>
<evidence type="ECO:0000256" key="3">
    <source>
        <dbReference type="ARBA" id="ARBA00022692"/>
    </source>
</evidence>
<evidence type="ECO:0000256" key="5">
    <source>
        <dbReference type="ARBA" id="ARBA00023136"/>
    </source>
</evidence>
<evidence type="ECO:0000256" key="7">
    <source>
        <dbReference type="ARBA" id="ARBA00023180"/>
    </source>
</evidence>
<organism evidence="10 11">
    <name type="scientific">Lasius platythorax</name>
    <dbReference type="NCBI Taxonomy" id="488582"/>
    <lineage>
        <taxon>Eukaryota</taxon>
        <taxon>Metazoa</taxon>
        <taxon>Ecdysozoa</taxon>
        <taxon>Arthropoda</taxon>
        <taxon>Hexapoda</taxon>
        <taxon>Insecta</taxon>
        <taxon>Pterygota</taxon>
        <taxon>Neoptera</taxon>
        <taxon>Endopterygota</taxon>
        <taxon>Hymenoptera</taxon>
        <taxon>Apocrita</taxon>
        <taxon>Aculeata</taxon>
        <taxon>Formicoidea</taxon>
        <taxon>Formicidae</taxon>
        <taxon>Formicinae</taxon>
        <taxon>Lasius</taxon>
        <taxon>Lasius</taxon>
    </lineage>
</organism>
<evidence type="ECO:0008006" key="12">
    <source>
        <dbReference type="Google" id="ProtNLM"/>
    </source>
</evidence>
<keyword evidence="3 8" id="KW-0812">Transmembrane</keyword>
<dbReference type="AlphaFoldDB" id="A0AAV2PD47"/>
<feature type="chain" id="PRO_5043696523" description="Ionotropic receptor" evidence="9">
    <location>
        <begin position="24"/>
        <end position="651"/>
    </location>
</feature>
<dbReference type="PANTHER" id="PTHR42643">
    <property type="entry name" value="IONOTROPIC RECEPTOR 20A-RELATED"/>
    <property type="match status" value="1"/>
</dbReference>
<sequence length="651" mass="75911">MLPTIPFYLVMSMLMAVKSTIDANRIAVKSHAPKSTESENLKIILNYVRSKQEFYPSIFSLVSSDIRSNFVDLVSKYVASESIVSYKITMNNLSRRYTWQNRVDLTWIFIVDDIDVLKFFVREQSYIWKATNQYLVIITAPIPPVSPREIFQTIWKTYSVYRIVFISIQDDFRCLSRYLPFERNRQNEYGVVHKICLTNRTNNIELYTNFENLNGYPIRVIVFRSLMMNITFHNDTRTHEYKGLDADVMFLLEKSMRAQFRINVFTNFTKDPFHLSLQYIENDESEIIITSFFIHQYKEDQRYEFTSSVYEDMLCLIAPTAGFIPKSYMPIMPFAPDLWTALVIYNVLVSVLWFLIKYYSGSFRRQEAVLLPLTRTEFVLSRRSNLPPSIHPYVSSCFDLVETSCYPLKEDVGDAGSTSSQRAFLFGTLFFGLIVVGLYQSYLVSGLSNPFHYPELNTLEDVANSNLTLITKYYNLKEHTFTRNTTLDNKLRGKLKVIVTDKPINDEVAFGKKAIAIARYASIKFGDLSKYYDADGNELLHLVEECPNTYLLAYVMRLYSPYRERINGLLLRMQEAGLVHLWYENMAYPTYIAEQKRKVDKSERRIKLTLEYYSLTFVGLSIGLLSCTVVFFAELYFAKKSQSHIRVEESS</sequence>
<protein>
    <recommendedName>
        <fullName evidence="12">Ionotropic receptor</fullName>
    </recommendedName>
</protein>
<proteinExistence type="predicted"/>
<evidence type="ECO:0000256" key="6">
    <source>
        <dbReference type="ARBA" id="ARBA00023170"/>
    </source>
</evidence>
<feature type="transmembrane region" description="Helical" evidence="8">
    <location>
        <begin position="338"/>
        <end position="356"/>
    </location>
</feature>
<evidence type="ECO:0000256" key="2">
    <source>
        <dbReference type="ARBA" id="ARBA00022475"/>
    </source>
</evidence>
<feature type="transmembrane region" description="Helical" evidence="8">
    <location>
        <begin position="612"/>
        <end position="637"/>
    </location>
</feature>
<keyword evidence="7" id="KW-0325">Glycoprotein</keyword>
<keyword evidence="2" id="KW-1003">Cell membrane</keyword>
<dbReference type="Gene3D" id="1.10.287.70">
    <property type="match status" value="1"/>
</dbReference>
<evidence type="ECO:0000313" key="11">
    <source>
        <dbReference type="Proteomes" id="UP001497644"/>
    </source>
</evidence>
<keyword evidence="4 8" id="KW-1133">Transmembrane helix</keyword>
<name>A0AAV2PD47_9HYME</name>
<dbReference type="Proteomes" id="UP001497644">
    <property type="component" value="Chromosome 9"/>
</dbReference>
<evidence type="ECO:0000256" key="8">
    <source>
        <dbReference type="SAM" id="Phobius"/>
    </source>
</evidence>
<keyword evidence="5 8" id="KW-0472">Membrane</keyword>
<evidence type="ECO:0000256" key="9">
    <source>
        <dbReference type="SAM" id="SignalP"/>
    </source>
</evidence>
<feature type="transmembrane region" description="Helical" evidence="8">
    <location>
        <begin position="423"/>
        <end position="442"/>
    </location>
</feature>
<evidence type="ECO:0000256" key="4">
    <source>
        <dbReference type="ARBA" id="ARBA00022989"/>
    </source>
</evidence>
<keyword evidence="6" id="KW-0675">Receptor</keyword>
<gene>
    <name evidence="10" type="ORF">LPLAT_LOCUS14589</name>
</gene>
<evidence type="ECO:0000256" key="1">
    <source>
        <dbReference type="ARBA" id="ARBA00004651"/>
    </source>
</evidence>
<keyword evidence="11" id="KW-1185">Reference proteome</keyword>
<comment type="subcellular location">
    <subcellularLocation>
        <location evidence="1">Cell membrane</location>
        <topology evidence="1">Multi-pass membrane protein</topology>
    </subcellularLocation>
</comment>
<dbReference type="GO" id="GO:0005886">
    <property type="term" value="C:plasma membrane"/>
    <property type="evidence" value="ECO:0007669"/>
    <property type="project" value="UniProtKB-SubCell"/>
</dbReference>
<keyword evidence="9" id="KW-0732">Signal</keyword>